<feature type="compositionally biased region" description="Basic and acidic residues" evidence="1">
    <location>
        <begin position="44"/>
        <end position="61"/>
    </location>
</feature>
<dbReference type="EMBL" id="HBGE01070975">
    <property type="protein sequence ID" value="CAD9165762.1"/>
    <property type="molecule type" value="Transcribed_RNA"/>
</dbReference>
<name>A0A7S1RHS2_ALECA</name>
<gene>
    <name evidence="2" type="ORF">ACAT0790_LOCUS42530</name>
</gene>
<accession>A0A7S1RHS2</accession>
<organism evidence="2">
    <name type="scientific">Alexandrium catenella</name>
    <name type="common">Red tide dinoflagellate</name>
    <name type="synonym">Gonyaulax catenella</name>
    <dbReference type="NCBI Taxonomy" id="2925"/>
    <lineage>
        <taxon>Eukaryota</taxon>
        <taxon>Sar</taxon>
        <taxon>Alveolata</taxon>
        <taxon>Dinophyceae</taxon>
        <taxon>Gonyaulacales</taxon>
        <taxon>Pyrocystaceae</taxon>
        <taxon>Alexandrium</taxon>
    </lineage>
</organism>
<proteinExistence type="predicted"/>
<sequence length="316" mass="34779">MKLPRAKKQKRARSGGRTSRRRSSKRGRGRSSEPPQRLVLKAGVSEEKREKKAKARVEMRPRPAHQSVATLLTMTKNNQGEGGAAGFCLAAFVHGTESTAGRLIRLVPGIGHFWSEEDLPQELKEMLAPEAQAATKLQWEPHWQFRPVNVGFEAGTLPDAVTGPHRSDDVVSRNLLHLGSVECLDELDDKLALLATDRLDEVWPADAWATPRSLVPDANVPSLVLCNGKISWVLWRTQASPLVDLNLNGKEVQRVPYAAHRLHGDKGYAMLEFLRSHPACVVLLGLSRTFNKVSGGVGVPQCPILLLRVFPVMGAL</sequence>
<evidence type="ECO:0000256" key="1">
    <source>
        <dbReference type="SAM" id="MobiDB-lite"/>
    </source>
</evidence>
<protein>
    <submittedName>
        <fullName evidence="2">Uncharacterized protein</fullName>
    </submittedName>
</protein>
<dbReference type="AlphaFoldDB" id="A0A7S1RHS2"/>
<evidence type="ECO:0000313" key="2">
    <source>
        <dbReference type="EMBL" id="CAD9165762.1"/>
    </source>
</evidence>
<reference evidence="2" key="1">
    <citation type="submission" date="2021-01" db="EMBL/GenBank/DDBJ databases">
        <authorList>
            <person name="Corre E."/>
            <person name="Pelletier E."/>
            <person name="Niang G."/>
            <person name="Scheremetjew M."/>
            <person name="Finn R."/>
            <person name="Kale V."/>
            <person name="Holt S."/>
            <person name="Cochrane G."/>
            <person name="Meng A."/>
            <person name="Brown T."/>
            <person name="Cohen L."/>
        </authorList>
    </citation>
    <scope>NUCLEOTIDE SEQUENCE</scope>
    <source>
        <strain evidence="2">OF101</strain>
    </source>
</reference>
<feature type="region of interest" description="Disordered" evidence="1">
    <location>
        <begin position="1"/>
        <end position="64"/>
    </location>
</feature>
<feature type="compositionally biased region" description="Basic residues" evidence="1">
    <location>
        <begin position="1"/>
        <end position="29"/>
    </location>
</feature>